<dbReference type="GO" id="GO:0008483">
    <property type="term" value="F:transaminase activity"/>
    <property type="evidence" value="ECO:0007669"/>
    <property type="project" value="UniProtKB-KW"/>
</dbReference>
<dbReference type="CDD" id="cd00609">
    <property type="entry name" value="AAT_like"/>
    <property type="match status" value="1"/>
</dbReference>
<keyword evidence="1" id="KW-0808">Transferase</keyword>
<evidence type="ECO:0000313" key="1">
    <source>
        <dbReference type="EMBL" id="MFC4376731.1"/>
    </source>
</evidence>
<dbReference type="InterPro" id="IPR024551">
    <property type="entry name" value="AspAT_Ic"/>
</dbReference>
<organism evidence="1 2">
    <name type="scientific">Nocardia halotolerans</name>
    <dbReference type="NCBI Taxonomy" id="1755878"/>
    <lineage>
        <taxon>Bacteria</taxon>
        <taxon>Bacillati</taxon>
        <taxon>Actinomycetota</taxon>
        <taxon>Actinomycetes</taxon>
        <taxon>Mycobacteriales</taxon>
        <taxon>Nocardiaceae</taxon>
        <taxon>Nocardia</taxon>
    </lineage>
</organism>
<dbReference type="Pfam" id="PF12897">
    <property type="entry name" value="Asp_aminotransf"/>
    <property type="match status" value="1"/>
</dbReference>
<keyword evidence="2" id="KW-1185">Reference proteome</keyword>
<sequence>MPRQTQIGLMSHAELVSEHESQRANYAKLQTEKLTLDLTRGKPSPEQLDLSDSLLALPGDGDFRDGSGTDCRNYGGLTGLPELRAIFGELLGIPVDQLVAGNNASLEMMHDLITFSMLYGTPDSPRRWASEETIKWLCPAPGYDRHFAITEALGIEMITIPMRHDGPDTHAIAKLLAEDPQIKGLWAVPNYSNPTGVVYSEEVVRELVSMRAAAPDFRLFWDNAYAVHPLTDTAAPVIDVLGLAAAAGNPNRPLVFASTSKITFAGAGVSFFGSSKANLDWYLGHAAKKSIGPDKLNQLRHLRFFTDAEGVRAHMQKHRALLEPKFALVRRILEDRLGATKVASWTEPKGGYFISLDVLDGTASRVIALAKDAGIALTAAGSAFPYRNDPEDKNIRIAPSFPRLPELEKAMEGLATCVLLAATEKLL</sequence>
<dbReference type="PANTHER" id="PTHR43799:SF1">
    <property type="entry name" value="ASPARTATE AMINOTRANSFERASE"/>
    <property type="match status" value="1"/>
</dbReference>
<name>A0ABV8VL11_9NOCA</name>
<dbReference type="Proteomes" id="UP001595844">
    <property type="component" value="Unassembled WGS sequence"/>
</dbReference>
<dbReference type="PANTHER" id="PTHR43799">
    <property type="entry name" value="AMINOTRANSFERASE, PUTATIVE-RELATED"/>
    <property type="match status" value="1"/>
</dbReference>
<evidence type="ECO:0000313" key="2">
    <source>
        <dbReference type="Proteomes" id="UP001595844"/>
    </source>
</evidence>
<protein>
    <submittedName>
        <fullName evidence="1">Aminotransferase class I/II-fold pyridoxal phosphate-dependent enzyme</fullName>
    </submittedName>
</protein>
<proteinExistence type="predicted"/>
<dbReference type="InterPro" id="IPR015421">
    <property type="entry name" value="PyrdxlP-dep_Trfase_major"/>
</dbReference>
<reference evidence="2" key="1">
    <citation type="journal article" date="2019" name="Int. J. Syst. Evol. Microbiol.">
        <title>The Global Catalogue of Microorganisms (GCM) 10K type strain sequencing project: providing services to taxonomists for standard genome sequencing and annotation.</title>
        <authorList>
            <consortium name="The Broad Institute Genomics Platform"/>
            <consortium name="The Broad Institute Genome Sequencing Center for Infectious Disease"/>
            <person name="Wu L."/>
            <person name="Ma J."/>
        </authorList>
    </citation>
    <scope>NUCLEOTIDE SEQUENCE [LARGE SCALE GENOMIC DNA]</scope>
    <source>
        <strain evidence="2">IBRC-M 10490</strain>
    </source>
</reference>
<gene>
    <name evidence="1" type="ORF">ACFO5K_21805</name>
</gene>
<accession>A0ABV8VL11</accession>
<dbReference type="SUPFAM" id="SSF53383">
    <property type="entry name" value="PLP-dependent transferases"/>
    <property type="match status" value="1"/>
</dbReference>
<dbReference type="RefSeq" id="WP_378565985.1">
    <property type="nucleotide sequence ID" value="NZ_JBHSDL010000025.1"/>
</dbReference>
<dbReference type="InterPro" id="IPR015422">
    <property type="entry name" value="PyrdxlP-dep_Trfase_small"/>
</dbReference>
<dbReference type="Gene3D" id="3.90.1150.10">
    <property type="entry name" value="Aspartate Aminotransferase, domain 1"/>
    <property type="match status" value="1"/>
</dbReference>
<dbReference type="InterPro" id="IPR015424">
    <property type="entry name" value="PyrdxlP-dep_Trfase"/>
</dbReference>
<dbReference type="Gene3D" id="3.40.640.10">
    <property type="entry name" value="Type I PLP-dependent aspartate aminotransferase-like (Major domain)"/>
    <property type="match status" value="1"/>
</dbReference>
<comment type="caution">
    <text evidence="1">The sequence shown here is derived from an EMBL/GenBank/DDBJ whole genome shotgun (WGS) entry which is preliminary data.</text>
</comment>
<keyword evidence="1" id="KW-0032">Aminotransferase</keyword>
<dbReference type="EMBL" id="JBHSDL010000025">
    <property type="protein sequence ID" value="MFC4376731.1"/>
    <property type="molecule type" value="Genomic_DNA"/>
</dbReference>